<organism evidence="1">
    <name type="scientific">Hexamita inflata</name>
    <dbReference type="NCBI Taxonomy" id="28002"/>
    <lineage>
        <taxon>Eukaryota</taxon>
        <taxon>Metamonada</taxon>
        <taxon>Diplomonadida</taxon>
        <taxon>Hexamitidae</taxon>
        <taxon>Hexamitinae</taxon>
        <taxon>Hexamita</taxon>
    </lineage>
</organism>
<keyword evidence="3" id="KW-1185">Reference proteome</keyword>
<reference evidence="1" key="1">
    <citation type="submission" date="2023-06" db="EMBL/GenBank/DDBJ databases">
        <authorList>
            <person name="Kurt Z."/>
        </authorList>
    </citation>
    <scope>NUCLEOTIDE SEQUENCE</scope>
</reference>
<gene>
    <name evidence="2" type="ORF">HINF_LOCUS40821</name>
    <name evidence="1" type="ORF">HINF_LOCUS51414</name>
</gene>
<dbReference type="Proteomes" id="UP001642409">
    <property type="component" value="Unassembled WGS sequence"/>
</dbReference>
<accession>A0AA86R1B1</accession>
<dbReference type="EMBL" id="CAXDID020000162">
    <property type="protein sequence ID" value="CAL6044987.1"/>
    <property type="molecule type" value="Genomic_DNA"/>
</dbReference>
<evidence type="ECO:0000313" key="2">
    <source>
        <dbReference type="EMBL" id="CAL6044987.1"/>
    </source>
</evidence>
<dbReference type="AlphaFoldDB" id="A0AA86R1B1"/>
<protein>
    <submittedName>
        <fullName evidence="2">Hypothetical_protein</fullName>
    </submittedName>
</protein>
<dbReference type="EMBL" id="CATOUU010000970">
    <property type="protein sequence ID" value="CAI9963769.1"/>
    <property type="molecule type" value="Genomic_DNA"/>
</dbReference>
<evidence type="ECO:0000313" key="1">
    <source>
        <dbReference type="EMBL" id="CAI9963769.1"/>
    </source>
</evidence>
<sequence>MLIFVITNVVSSIALGIYYVISHRQQDTKLSILPGGSILIDKMHTPNMQHLKSSTYDVYLQPKANLSNLPVLSEQSRHIWTNQTTNIHLGLVQNSYQLEFEIQNSTCKGADGYLFELSRELDVMDHPYLYQTQTHLVTDNLRVMDILQANELYDLVLRFKSVQYKSKRVKHFTPSPFSDLFSYLYTTQQPINSLISIQQFYFQHILDLRSRSTIILTTEHHPLCSFLLYTKLNYSSYFQNETEQFTEQNPPFVIKNSQNDYLNIITLSGVRAQNGFAEMLTIWATLFLASAVQMKIRKMGLGQDPVDSKE</sequence>
<evidence type="ECO:0000313" key="3">
    <source>
        <dbReference type="Proteomes" id="UP001642409"/>
    </source>
</evidence>
<name>A0AA86R1B1_9EUKA</name>
<reference evidence="2 3" key="2">
    <citation type="submission" date="2024-07" db="EMBL/GenBank/DDBJ databases">
        <authorList>
            <person name="Akdeniz Z."/>
        </authorList>
    </citation>
    <scope>NUCLEOTIDE SEQUENCE [LARGE SCALE GENOMIC DNA]</scope>
</reference>
<comment type="caution">
    <text evidence="1">The sequence shown here is derived from an EMBL/GenBank/DDBJ whole genome shotgun (WGS) entry which is preliminary data.</text>
</comment>
<proteinExistence type="predicted"/>